<dbReference type="VEuPathDB" id="FungiDB:MELLADRAFT_55361"/>
<dbReference type="HOGENOM" id="CLU_2513076_0_0_1"/>
<evidence type="ECO:0000313" key="1">
    <source>
        <dbReference type="EMBL" id="EGG09443.1"/>
    </source>
</evidence>
<evidence type="ECO:0000313" key="2">
    <source>
        <dbReference type="Proteomes" id="UP000001072"/>
    </source>
</evidence>
<reference evidence="2" key="1">
    <citation type="journal article" date="2011" name="Proc. Natl. Acad. Sci. U.S.A.">
        <title>Obligate biotrophy features unraveled by the genomic analysis of rust fungi.</title>
        <authorList>
            <person name="Duplessis S."/>
            <person name="Cuomo C.A."/>
            <person name="Lin Y.-C."/>
            <person name="Aerts A."/>
            <person name="Tisserant E."/>
            <person name="Veneault-Fourrey C."/>
            <person name="Joly D.L."/>
            <person name="Hacquard S."/>
            <person name="Amselem J."/>
            <person name="Cantarel B.L."/>
            <person name="Chiu R."/>
            <person name="Coutinho P.M."/>
            <person name="Feau N."/>
            <person name="Field M."/>
            <person name="Frey P."/>
            <person name="Gelhaye E."/>
            <person name="Goldberg J."/>
            <person name="Grabherr M.G."/>
            <person name="Kodira C.D."/>
            <person name="Kohler A."/>
            <person name="Kuees U."/>
            <person name="Lindquist E.A."/>
            <person name="Lucas S.M."/>
            <person name="Mago R."/>
            <person name="Mauceli E."/>
            <person name="Morin E."/>
            <person name="Murat C."/>
            <person name="Pangilinan J.L."/>
            <person name="Park R."/>
            <person name="Pearson M."/>
            <person name="Quesneville H."/>
            <person name="Rouhier N."/>
            <person name="Sakthikumar S."/>
            <person name="Salamov A.A."/>
            <person name="Schmutz J."/>
            <person name="Selles B."/>
            <person name="Shapiro H."/>
            <person name="Tanguay P."/>
            <person name="Tuskan G.A."/>
            <person name="Henrissat B."/>
            <person name="Van de Peer Y."/>
            <person name="Rouze P."/>
            <person name="Ellis J.G."/>
            <person name="Dodds P.N."/>
            <person name="Schein J.E."/>
            <person name="Zhong S."/>
            <person name="Hamelin R.C."/>
            <person name="Grigoriev I.V."/>
            <person name="Szabo L.J."/>
            <person name="Martin F."/>
        </authorList>
    </citation>
    <scope>NUCLEOTIDE SEQUENCE [LARGE SCALE GENOMIC DNA]</scope>
    <source>
        <strain evidence="2">98AG31 / pathotype 3-4-7</strain>
    </source>
</reference>
<dbReference type="EMBL" id="GL883097">
    <property type="protein sequence ID" value="EGG09443.1"/>
    <property type="molecule type" value="Genomic_DNA"/>
</dbReference>
<sequence>MGPVHAFEVMHHSLSNHGPYPPQTRDEAPAAAGMITPMRESVEQCSNGWCKAVVLERWRYIGEKRWSRLYTSLGPSISSLAVKAL</sequence>
<dbReference type="RefSeq" id="XP_007407170.1">
    <property type="nucleotide sequence ID" value="XM_007407108.1"/>
</dbReference>
<accession>F4RDR0</accession>
<dbReference type="Proteomes" id="UP000001072">
    <property type="component" value="Unassembled WGS sequence"/>
</dbReference>
<organism evidence="2">
    <name type="scientific">Melampsora larici-populina (strain 98AG31 / pathotype 3-4-7)</name>
    <name type="common">Poplar leaf rust fungus</name>
    <dbReference type="NCBI Taxonomy" id="747676"/>
    <lineage>
        <taxon>Eukaryota</taxon>
        <taxon>Fungi</taxon>
        <taxon>Dikarya</taxon>
        <taxon>Basidiomycota</taxon>
        <taxon>Pucciniomycotina</taxon>
        <taxon>Pucciniomycetes</taxon>
        <taxon>Pucciniales</taxon>
        <taxon>Melampsoraceae</taxon>
        <taxon>Melampsora</taxon>
    </lineage>
</organism>
<dbReference type="InParanoid" id="F4RDR0"/>
<proteinExistence type="predicted"/>
<gene>
    <name evidence="1" type="ORF">MELLADRAFT_55361</name>
</gene>
<keyword evidence="2" id="KW-1185">Reference proteome</keyword>
<dbReference type="KEGG" id="mlr:MELLADRAFT_55361"/>
<dbReference type="AlphaFoldDB" id="F4RDR0"/>
<dbReference type="GeneID" id="18928970"/>
<protein>
    <submittedName>
        <fullName evidence="1">Uncharacterized protein</fullName>
    </submittedName>
</protein>
<name>F4RDR0_MELLP</name>